<dbReference type="AlphaFoldDB" id="A0A9P5SE42"/>
<dbReference type="EMBL" id="JAAAUY010001080">
    <property type="protein sequence ID" value="KAF9324487.1"/>
    <property type="molecule type" value="Genomic_DNA"/>
</dbReference>
<gene>
    <name evidence="1" type="ORF">BG006_000495</name>
</gene>
<evidence type="ECO:0000313" key="2">
    <source>
        <dbReference type="Proteomes" id="UP000696485"/>
    </source>
</evidence>
<protein>
    <submittedName>
        <fullName evidence="1">Uncharacterized protein</fullName>
    </submittedName>
</protein>
<accession>A0A9P5SE42</accession>
<evidence type="ECO:0000313" key="1">
    <source>
        <dbReference type="EMBL" id="KAF9324487.1"/>
    </source>
</evidence>
<proteinExistence type="predicted"/>
<reference evidence="1" key="1">
    <citation type="journal article" date="2020" name="Fungal Divers.">
        <title>Resolving the Mortierellaceae phylogeny through synthesis of multi-gene phylogenetics and phylogenomics.</title>
        <authorList>
            <person name="Vandepol N."/>
            <person name="Liber J."/>
            <person name="Desiro A."/>
            <person name="Na H."/>
            <person name="Kennedy M."/>
            <person name="Barry K."/>
            <person name="Grigoriev I.V."/>
            <person name="Miller A.N."/>
            <person name="O'Donnell K."/>
            <person name="Stajich J.E."/>
            <person name="Bonito G."/>
        </authorList>
    </citation>
    <scope>NUCLEOTIDE SEQUENCE</scope>
    <source>
        <strain evidence="1">NVP1</strain>
    </source>
</reference>
<organism evidence="1 2">
    <name type="scientific">Podila minutissima</name>
    <dbReference type="NCBI Taxonomy" id="64525"/>
    <lineage>
        <taxon>Eukaryota</taxon>
        <taxon>Fungi</taxon>
        <taxon>Fungi incertae sedis</taxon>
        <taxon>Mucoromycota</taxon>
        <taxon>Mortierellomycotina</taxon>
        <taxon>Mortierellomycetes</taxon>
        <taxon>Mortierellales</taxon>
        <taxon>Mortierellaceae</taxon>
        <taxon>Podila</taxon>
    </lineage>
</organism>
<sequence length="164" mass="17817">MATVSSEFQALGQNFKNIRTIKGHWDGGDSNPATDNFNGEKHQLLQKLGEYFGKPGTPAADVLATMGEPDEIKPSLDEYGQASLMPGHLVGGGGGVNAAGGHGHAPLATGAGLGDFSTTMMQSHEPTQVMYFIYKWRGNHDYLWFKVDALNEQVIQSSWYHAYE</sequence>
<dbReference type="Proteomes" id="UP000696485">
    <property type="component" value="Unassembled WGS sequence"/>
</dbReference>
<name>A0A9P5SE42_9FUNG</name>
<keyword evidence="2" id="KW-1185">Reference proteome</keyword>
<comment type="caution">
    <text evidence="1">The sequence shown here is derived from an EMBL/GenBank/DDBJ whole genome shotgun (WGS) entry which is preliminary data.</text>
</comment>